<proteinExistence type="predicted"/>
<dbReference type="RefSeq" id="WP_084025108.1">
    <property type="nucleotide sequence ID" value="NZ_BDNJ01000012.1"/>
</dbReference>
<dbReference type="Proteomes" id="UP000218842">
    <property type="component" value="Unassembled WGS sequence"/>
</dbReference>
<reference evidence="2 3" key="1">
    <citation type="journal article" date="2017" name="Genome Biol. Evol.">
        <title>Population Structure and Local Adaptation of MAC Lung Disease Agent Mycobacterium avium subsp. hominissuis.</title>
        <authorList>
            <person name="Yano H."/>
            <person name="Iwamoto T."/>
            <person name="Nishiuchi Y."/>
            <person name="Nakajima C."/>
            <person name="Starkova D.A."/>
            <person name="Mokrousov I."/>
            <person name="Narvskaya O."/>
            <person name="Yoshida S."/>
            <person name="Arikawa K."/>
            <person name="Nakanishi N."/>
            <person name="Osaki K."/>
            <person name="Nakagawa I."/>
            <person name="Ato M."/>
            <person name="Suzuki Y."/>
            <person name="Maruyama F."/>
        </authorList>
    </citation>
    <scope>NUCLEOTIDE SEQUENCE [LARGE SCALE GENOMIC DNA]</scope>
    <source>
        <strain evidence="2 3">OCU466</strain>
    </source>
</reference>
<comment type="caution">
    <text evidence="2">The sequence shown here is derived from an EMBL/GenBank/DDBJ whole genome shotgun (WGS) entry which is preliminary data.</text>
</comment>
<protein>
    <submittedName>
        <fullName evidence="2">Uncharacterized protein</fullName>
    </submittedName>
</protein>
<name>A0A2A3LDI5_MYCAV</name>
<accession>A0A2A3LDI5</accession>
<sequence>MDEFKLPDGRTVKITERALRDFNDHDNCSFCAGRAAAHRGESKDSNPFPPGDLPPASPQRYESDHWLWMAGHEVGATEPGGLLWYEQPNRG</sequence>
<organism evidence="2 3">
    <name type="scientific">Mycobacterium avium subsp. hominissuis</name>
    <dbReference type="NCBI Taxonomy" id="439334"/>
    <lineage>
        <taxon>Bacteria</taxon>
        <taxon>Bacillati</taxon>
        <taxon>Actinomycetota</taxon>
        <taxon>Actinomycetes</taxon>
        <taxon>Mycobacteriales</taxon>
        <taxon>Mycobacteriaceae</taxon>
        <taxon>Mycobacterium</taxon>
        <taxon>Mycobacterium avium complex (MAC)</taxon>
    </lineage>
</organism>
<evidence type="ECO:0000313" key="2">
    <source>
        <dbReference type="EMBL" id="PBJ39923.1"/>
    </source>
</evidence>
<feature type="region of interest" description="Disordered" evidence="1">
    <location>
        <begin position="35"/>
        <end position="60"/>
    </location>
</feature>
<evidence type="ECO:0000256" key="1">
    <source>
        <dbReference type="SAM" id="MobiDB-lite"/>
    </source>
</evidence>
<dbReference type="AlphaFoldDB" id="A0A2A3LDI5"/>
<dbReference type="EMBL" id="LBGZ01000016">
    <property type="protein sequence ID" value="PBJ39923.1"/>
    <property type="molecule type" value="Genomic_DNA"/>
</dbReference>
<evidence type="ECO:0000313" key="3">
    <source>
        <dbReference type="Proteomes" id="UP000218842"/>
    </source>
</evidence>
<gene>
    <name evidence="2" type="ORF">XV03_02785</name>
</gene>
<feature type="compositionally biased region" description="Pro residues" evidence="1">
    <location>
        <begin position="47"/>
        <end position="57"/>
    </location>
</feature>